<keyword evidence="1" id="KW-1133">Transmembrane helix</keyword>
<dbReference type="Proteomes" id="UP000001312">
    <property type="component" value="Unassembled WGS sequence"/>
</dbReference>
<feature type="transmembrane region" description="Helical" evidence="1">
    <location>
        <begin position="32"/>
        <end position="51"/>
    </location>
</feature>
<reference evidence="3" key="1">
    <citation type="journal article" date="2011" name="PLoS Genet.">
        <title>Genomic analysis of the necrotrophic fungal pathogens Sclerotinia sclerotiorum and Botrytis cinerea.</title>
        <authorList>
            <person name="Amselem J."/>
            <person name="Cuomo C.A."/>
            <person name="van Kan J.A."/>
            <person name="Viaud M."/>
            <person name="Benito E.P."/>
            <person name="Couloux A."/>
            <person name="Coutinho P.M."/>
            <person name="de Vries R.P."/>
            <person name="Dyer P.S."/>
            <person name="Fillinger S."/>
            <person name="Fournier E."/>
            <person name="Gout L."/>
            <person name="Hahn M."/>
            <person name="Kohn L."/>
            <person name="Lapalu N."/>
            <person name="Plummer K.M."/>
            <person name="Pradier J.M."/>
            <person name="Quevillon E."/>
            <person name="Sharon A."/>
            <person name="Simon A."/>
            <person name="ten Have A."/>
            <person name="Tudzynski B."/>
            <person name="Tudzynski P."/>
            <person name="Wincker P."/>
            <person name="Andrew M."/>
            <person name="Anthouard V."/>
            <person name="Beever R.E."/>
            <person name="Beffa R."/>
            <person name="Benoit I."/>
            <person name="Bouzid O."/>
            <person name="Brault B."/>
            <person name="Chen Z."/>
            <person name="Choquer M."/>
            <person name="Collemare J."/>
            <person name="Cotton P."/>
            <person name="Danchin E.G."/>
            <person name="Da Silva C."/>
            <person name="Gautier A."/>
            <person name="Giraud C."/>
            <person name="Giraud T."/>
            <person name="Gonzalez C."/>
            <person name="Grossetete S."/>
            <person name="Guldener U."/>
            <person name="Henrissat B."/>
            <person name="Howlett B.J."/>
            <person name="Kodira C."/>
            <person name="Kretschmer M."/>
            <person name="Lappartient A."/>
            <person name="Leroch M."/>
            <person name="Levis C."/>
            <person name="Mauceli E."/>
            <person name="Neuveglise C."/>
            <person name="Oeser B."/>
            <person name="Pearson M."/>
            <person name="Poulain J."/>
            <person name="Poussereau N."/>
            <person name="Quesneville H."/>
            <person name="Rascle C."/>
            <person name="Schumacher J."/>
            <person name="Segurens B."/>
            <person name="Sexton A."/>
            <person name="Silva E."/>
            <person name="Sirven C."/>
            <person name="Soanes D.M."/>
            <person name="Talbot N.J."/>
            <person name="Templeton M."/>
            <person name="Yandava C."/>
            <person name="Yarden O."/>
            <person name="Zeng Q."/>
            <person name="Rollins J.A."/>
            <person name="Lebrun M.H."/>
            <person name="Dickman M."/>
        </authorList>
    </citation>
    <scope>NUCLEOTIDE SEQUENCE [LARGE SCALE GENOMIC DNA]</scope>
    <source>
        <strain evidence="3">ATCC 18683 / 1980 / Ss-1</strain>
    </source>
</reference>
<proteinExistence type="predicted"/>
<dbReference type="AlphaFoldDB" id="A7EJH9"/>
<name>A7EJH9_SCLS1</name>
<evidence type="ECO:0000313" key="3">
    <source>
        <dbReference type="Proteomes" id="UP000001312"/>
    </source>
</evidence>
<keyword evidence="1" id="KW-0472">Membrane</keyword>
<dbReference type="GeneID" id="5489841"/>
<dbReference type="KEGG" id="ssl:SS1G_05472"/>
<dbReference type="RefSeq" id="XP_001594044.1">
    <property type="nucleotide sequence ID" value="XM_001593994.1"/>
</dbReference>
<dbReference type="HOGENOM" id="CLU_2851082_0_0_1"/>
<evidence type="ECO:0000256" key="1">
    <source>
        <dbReference type="SAM" id="Phobius"/>
    </source>
</evidence>
<protein>
    <submittedName>
        <fullName evidence="2">Uncharacterized protein</fullName>
    </submittedName>
</protein>
<keyword evidence="1" id="KW-0812">Transmembrane</keyword>
<keyword evidence="3" id="KW-1185">Reference proteome</keyword>
<organism evidence="2 3">
    <name type="scientific">Sclerotinia sclerotiorum (strain ATCC 18683 / 1980 / Ss-1)</name>
    <name type="common">White mold</name>
    <name type="synonym">Whetzelinia sclerotiorum</name>
    <dbReference type="NCBI Taxonomy" id="665079"/>
    <lineage>
        <taxon>Eukaryota</taxon>
        <taxon>Fungi</taxon>
        <taxon>Dikarya</taxon>
        <taxon>Ascomycota</taxon>
        <taxon>Pezizomycotina</taxon>
        <taxon>Leotiomycetes</taxon>
        <taxon>Helotiales</taxon>
        <taxon>Sclerotiniaceae</taxon>
        <taxon>Sclerotinia</taxon>
    </lineage>
</organism>
<dbReference type="InParanoid" id="A7EJH9"/>
<evidence type="ECO:0000313" key="2">
    <source>
        <dbReference type="EMBL" id="EDO02995.1"/>
    </source>
</evidence>
<accession>A7EJH9</accession>
<sequence>MACACAEASSVIPFYKFIPQVIITVSLPKHTSILNCNVIAVAGMTVVVVALKNTTDMLWRDEGHV</sequence>
<gene>
    <name evidence="2" type="ORF">SS1G_05472</name>
</gene>
<dbReference type="EMBL" id="CH476626">
    <property type="protein sequence ID" value="EDO02995.1"/>
    <property type="molecule type" value="Genomic_DNA"/>
</dbReference>